<dbReference type="AlphaFoldDB" id="A0A9X3J1F6"/>
<keyword evidence="1" id="KW-0808">Transferase</keyword>
<feature type="domain" description="Carbohydrate kinase PfkB" evidence="3">
    <location>
        <begin position="2"/>
        <end position="213"/>
    </location>
</feature>
<dbReference type="Pfam" id="PF00294">
    <property type="entry name" value="PfkB"/>
    <property type="match status" value="1"/>
</dbReference>
<dbReference type="RefSeq" id="WP_267772784.1">
    <property type="nucleotide sequence ID" value="NZ_JAPNKE010000002.1"/>
</dbReference>
<name>A0A9X3J1F6_9BACT</name>
<evidence type="ECO:0000313" key="5">
    <source>
        <dbReference type="Proteomes" id="UP001150924"/>
    </source>
</evidence>
<proteinExistence type="predicted"/>
<evidence type="ECO:0000256" key="2">
    <source>
        <dbReference type="ARBA" id="ARBA00022777"/>
    </source>
</evidence>
<dbReference type="Proteomes" id="UP001150924">
    <property type="component" value="Unassembled WGS sequence"/>
</dbReference>
<dbReference type="SUPFAM" id="SSF53613">
    <property type="entry name" value="Ribokinase-like"/>
    <property type="match status" value="1"/>
</dbReference>
<evidence type="ECO:0000256" key="1">
    <source>
        <dbReference type="ARBA" id="ARBA00022679"/>
    </source>
</evidence>
<organism evidence="4 5">
    <name type="scientific">Nannocystis pusilla</name>
    <dbReference type="NCBI Taxonomy" id="889268"/>
    <lineage>
        <taxon>Bacteria</taxon>
        <taxon>Pseudomonadati</taxon>
        <taxon>Myxococcota</taxon>
        <taxon>Polyangia</taxon>
        <taxon>Nannocystales</taxon>
        <taxon>Nannocystaceae</taxon>
        <taxon>Nannocystis</taxon>
    </lineage>
</organism>
<dbReference type="EMBL" id="JAPNKE010000002">
    <property type="protein sequence ID" value="MCY1010003.1"/>
    <property type="molecule type" value="Genomic_DNA"/>
</dbReference>
<dbReference type="Gene3D" id="3.40.1190.20">
    <property type="match status" value="1"/>
</dbReference>
<dbReference type="PANTHER" id="PTHR10584:SF166">
    <property type="entry name" value="RIBOKINASE"/>
    <property type="match status" value="1"/>
</dbReference>
<dbReference type="PANTHER" id="PTHR10584">
    <property type="entry name" value="SUGAR KINASE"/>
    <property type="match status" value="1"/>
</dbReference>
<accession>A0A9X3J1F6</accession>
<evidence type="ECO:0000313" key="4">
    <source>
        <dbReference type="EMBL" id="MCY1010003.1"/>
    </source>
</evidence>
<dbReference type="InterPro" id="IPR011611">
    <property type="entry name" value="PfkB_dom"/>
</dbReference>
<evidence type="ECO:0000259" key="3">
    <source>
        <dbReference type="Pfam" id="PF00294"/>
    </source>
</evidence>
<dbReference type="InterPro" id="IPR029056">
    <property type="entry name" value="Ribokinase-like"/>
</dbReference>
<dbReference type="GO" id="GO:0016301">
    <property type="term" value="F:kinase activity"/>
    <property type="evidence" value="ECO:0007669"/>
    <property type="project" value="UniProtKB-KW"/>
</dbReference>
<gene>
    <name evidence="4" type="ORF">OV079_31460</name>
</gene>
<comment type="caution">
    <text evidence="4">The sequence shown here is derived from an EMBL/GenBank/DDBJ whole genome shotgun (WGS) entry which is preliminary data.</text>
</comment>
<sequence length="223" mass="23216">MHFFTALGDDSLGTRARAELSALGLQIEAVVRPIRQRRGFTYVDDAGERTITVIGGRLAPEAADPLAWDLLAAVDAVYVTAGDPDALRLARRARKVVTTARILPTLRAAGIVVDALVCSSRDPAERYAAGDLDPAPRLVVRTAGSAGGSYEVDGDCRQYAAAPLPGPVVDAYGCGDSFAAGLTYALATGASADEAVRLAARCGAAALTGRGPHDGQLRREDLQ</sequence>
<keyword evidence="2 4" id="KW-0418">Kinase</keyword>
<reference evidence="4" key="1">
    <citation type="submission" date="2022-11" db="EMBL/GenBank/DDBJ databases">
        <title>Minimal conservation of predation-associated metabolite biosynthetic gene clusters underscores biosynthetic potential of Myxococcota including descriptions for ten novel species: Archangium lansinium sp. nov., Myxococcus landrumus sp. nov., Nannocystis bai.</title>
        <authorList>
            <person name="Ahearne A."/>
            <person name="Stevens C."/>
            <person name="Phillips K."/>
        </authorList>
    </citation>
    <scope>NUCLEOTIDE SEQUENCE</scope>
    <source>
        <strain evidence="4">Na p29</strain>
    </source>
</reference>
<protein>
    <submittedName>
        <fullName evidence="4">PfkB family carbohydrate kinase</fullName>
    </submittedName>
</protein>
<keyword evidence="5" id="KW-1185">Reference proteome</keyword>